<dbReference type="InterPro" id="IPR015793">
    <property type="entry name" value="Pyrv_Knase_brl"/>
</dbReference>
<accession>A0A0U3GGC3</accession>
<evidence type="ECO:0000256" key="9">
    <source>
        <dbReference type="ARBA" id="ARBA00022840"/>
    </source>
</evidence>
<sequence length="616" mass="66202">MGASRRTTEPGGSRRERAGALLDRVLALVDVVVRARERAAPDLERVTPRHRASALNLVDYVAVRSQDVRDLQLELRALGLSSLGRMEAGVLEHLRAVVTTLQVLAGRTDEDLSLPEAPDGTGDEGHDVLVRNAEALLGPGGPGRSTRIMVTLPSEAAGDPALVRDMVAAGMDVARVNCAHDGPAQWAAMIDHVRSAGRELGRDVRVAMDLAGPKLRTGPFEPGPQVEKIKPVRDASGRVVAPARLWLGDPDPAVDDDAPAVPLADPAWAAARVPGERLRLKDARGSGRTLRVLEATGPGVLVECAKTVYFATGLAVTAPDGTRARLGELPAVEQSVRVRTGDTVVLTRDLTPAPAPAEGPYRIGCSLPEVFADARPGQPVWIDDGRIRCRIRTVDPDEIELEVLQAGPGGAKLKAEKGINLPQTQLRLEALTDEDRAHLPFVAEHADVVSMSFARSRHDVAALLEELGAIGRHDLDVTLKIETVGGFEALPLMLLEAMRWEDVGVMIARGDLAVEAGFERMAEVQEEILWLCEAGHVPVVWATQVLESLAKKGLPSRAEVTDAAMGQRAECVMLNKGPFVVDAIEALDDILVRMEGHARKKSDLLRRLEAWSPLVD</sequence>
<evidence type="ECO:0000313" key="15">
    <source>
        <dbReference type="EMBL" id="GEO92029.1"/>
    </source>
</evidence>
<evidence type="ECO:0000256" key="8">
    <source>
        <dbReference type="ARBA" id="ARBA00022777"/>
    </source>
</evidence>
<comment type="similarity">
    <text evidence="3">Belongs to the pyruvate kinase family.</text>
</comment>
<dbReference type="GO" id="GO:0016301">
    <property type="term" value="F:kinase activity"/>
    <property type="evidence" value="ECO:0007669"/>
    <property type="project" value="UniProtKB-KW"/>
</dbReference>
<evidence type="ECO:0000256" key="11">
    <source>
        <dbReference type="ARBA" id="ARBA00023152"/>
    </source>
</evidence>
<dbReference type="InterPro" id="IPR015806">
    <property type="entry name" value="Pyrv_Knase_insert_dom_sf"/>
</dbReference>
<reference evidence="15 17" key="2">
    <citation type="submission" date="2019-07" db="EMBL/GenBank/DDBJ databases">
        <title>Whole genome shotgun sequence of Kocuria flava NBRC 107626.</title>
        <authorList>
            <person name="Hosoyama A."/>
            <person name="Uohara A."/>
            <person name="Ohji S."/>
            <person name="Ichikawa N."/>
        </authorList>
    </citation>
    <scope>NUCLEOTIDE SEQUENCE [LARGE SCALE GENOMIC DNA]</scope>
    <source>
        <strain evidence="15 17">NBRC 107626</strain>
    </source>
</reference>
<keyword evidence="10" id="KW-0460">Magnesium</keyword>
<evidence type="ECO:0000256" key="6">
    <source>
        <dbReference type="ARBA" id="ARBA00022723"/>
    </source>
</evidence>
<evidence type="ECO:0000256" key="3">
    <source>
        <dbReference type="ARBA" id="ARBA00008663"/>
    </source>
</evidence>
<dbReference type="GO" id="GO:0030955">
    <property type="term" value="F:potassium ion binding"/>
    <property type="evidence" value="ECO:0007669"/>
    <property type="project" value="InterPro"/>
</dbReference>
<evidence type="ECO:0000259" key="13">
    <source>
        <dbReference type="Pfam" id="PF00224"/>
    </source>
</evidence>
<keyword evidence="11" id="KW-0324">Glycolysis</keyword>
<dbReference type="SUPFAM" id="SSF50800">
    <property type="entry name" value="PK beta-barrel domain-like"/>
    <property type="match status" value="1"/>
</dbReference>
<dbReference type="RefSeq" id="WP_058857133.1">
    <property type="nucleotide sequence ID" value="NZ_BJZR01000029.1"/>
</dbReference>
<dbReference type="UniPathway" id="UPA00109">
    <property type="reaction ID" value="UER00188"/>
</dbReference>
<dbReference type="Pfam" id="PF00224">
    <property type="entry name" value="PK"/>
    <property type="match status" value="2"/>
</dbReference>
<dbReference type="STRING" id="446860.AS188_00150"/>
<evidence type="ECO:0000256" key="10">
    <source>
        <dbReference type="ARBA" id="ARBA00022842"/>
    </source>
</evidence>
<evidence type="ECO:0000256" key="4">
    <source>
        <dbReference type="ARBA" id="ARBA00012142"/>
    </source>
</evidence>
<dbReference type="Proteomes" id="UP000321155">
    <property type="component" value="Unassembled WGS sequence"/>
</dbReference>
<dbReference type="InterPro" id="IPR011037">
    <property type="entry name" value="Pyrv_Knase-like_insert_dom_sf"/>
</dbReference>
<dbReference type="Gene3D" id="2.40.33.10">
    <property type="entry name" value="PK beta-barrel domain-like"/>
    <property type="match status" value="1"/>
</dbReference>
<dbReference type="GO" id="GO:0000287">
    <property type="term" value="F:magnesium ion binding"/>
    <property type="evidence" value="ECO:0007669"/>
    <property type="project" value="InterPro"/>
</dbReference>
<dbReference type="Gene3D" id="3.20.20.60">
    <property type="entry name" value="Phosphoenolpyruvate-binding domains"/>
    <property type="match status" value="1"/>
</dbReference>
<evidence type="ECO:0000313" key="16">
    <source>
        <dbReference type="Proteomes" id="UP000057181"/>
    </source>
</evidence>
<comment type="cofactor">
    <cofactor evidence="1">
        <name>K(+)</name>
        <dbReference type="ChEBI" id="CHEBI:29103"/>
    </cofactor>
</comment>
<keyword evidence="7" id="KW-0547">Nucleotide-binding</keyword>
<evidence type="ECO:0000313" key="14">
    <source>
        <dbReference type="EMBL" id="ALU38419.1"/>
    </source>
</evidence>
<keyword evidence="12 14" id="KW-0670">Pyruvate</keyword>
<dbReference type="GO" id="GO:0005524">
    <property type="term" value="F:ATP binding"/>
    <property type="evidence" value="ECO:0007669"/>
    <property type="project" value="UniProtKB-KW"/>
</dbReference>
<keyword evidence="9" id="KW-0067">ATP-binding</keyword>
<dbReference type="AlphaFoldDB" id="A0A0U3GGC3"/>
<organism evidence="14 16">
    <name type="scientific">Kocuria flava</name>
    <dbReference type="NCBI Taxonomy" id="446860"/>
    <lineage>
        <taxon>Bacteria</taxon>
        <taxon>Bacillati</taxon>
        <taxon>Actinomycetota</taxon>
        <taxon>Actinomycetes</taxon>
        <taxon>Micrococcales</taxon>
        <taxon>Micrococcaceae</taxon>
        <taxon>Kocuria</taxon>
    </lineage>
</organism>
<protein>
    <recommendedName>
        <fullName evidence="4">pyruvate kinase</fullName>
        <ecNumber evidence="4">2.7.1.40</ecNumber>
    </recommendedName>
</protein>
<evidence type="ECO:0000256" key="7">
    <source>
        <dbReference type="ARBA" id="ARBA00022741"/>
    </source>
</evidence>
<comment type="pathway">
    <text evidence="2">Carbohydrate degradation; glycolysis; pyruvate from D-glyceraldehyde 3-phosphate: step 5/5.</text>
</comment>
<evidence type="ECO:0000256" key="12">
    <source>
        <dbReference type="ARBA" id="ARBA00023317"/>
    </source>
</evidence>
<dbReference type="EC" id="2.7.1.40" evidence="4"/>
<proteinExistence type="inferred from homology"/>
<dbReference type="InterPro" id="IPR001697">
    <property type="entry name" value="Pyr_Knase"/>
</dbReference>
<keyword evidence="6" id="KW-0479">Metal-binding</keyword>
<keyword evidence="8 14" id="KW-0418">Kinase</keyword>
<keyword evidence="5" id="KW-0808">Transferase</keyword>
<feature type="domain" description="Pyruvate kinase barrel" evidence="13">
    <location>
        <begin position="144"/>
        <end position="227"/>
    </location>
</feature>
<evidence type="ECO:0000256" key="1">
    <source>
        <dbReference type="ARBA" id="ARBA00001958"/>
    </source>
</evidence>
<dbReference type="PANTHER" id="PTHR11817">
    <property type="entry name" value="PYRUVATE KINASE"/>
    <property type="match status" value="1"/>
</dbReference>
<evidence type="ECO:0000256" key="2">
    <source>
        <dbReference type="ARBA" id="ARBA00004997"/>
    </source>
</evidence>
<dbReference type="GO" id="GO:0004743">
    <property type="term" value="F:pyruvate kinase activity"/>
    <property type="evidence" value="ECO:0007669"/>
    <property type="project" value="UniProtKB-EC"/>
</dbReference>
<dbReference type="OrthoDB" id="9812123at2"/>
<evidence type="ECO:0000256" key="5">
    <source>
        <dbReference type="ARBA" id="ARBA00022679"/>
    </source>
</evidence>
<dbReference type="Proteomes" id="UP000057181">
    <property type="component" value="Chromosome"/>
</dbReference>
<evidence type="ECO:0000313" key="17">
    <source>
        <dbReference type="Proteomes" id="UP000321155"/>
    </source>
</evidence>
<dbReference type="KEGG" id="kfv:AS188_00150"/>
<dbReference type="NCBIfam" id="NF011314">
    <property type="entry name" value="PRK14725.1"/>
    <property type="match status" value="1"/>
</dbReference>
<keyword evidence="17" id="KW-1185">Reference proteome</keyword>
<feature type="domain" description="Pyruvate kinase barrel" evidence="13">
    <location>
        <begin position="320"/>
        <end position="575"/>
    </location>
</feature>
<dbReference type="InterPro" id="IPR040442">
    <property type="entry name" value="Pyrv_kinase-like_dom_sf"/>
</dbReference>
<reference evidence="14 16" key="1">
    <citation type="submission" date="2015-11" db="EMBL/GenBank/DDBJ databases">
        <title>Complete Genome Sequence of Kocuria flava strain HO-9041.</title>
        <authorList>
            <person name="Zhou M."/>
            <person name="Dai J."/>
        </authorList>
    </citation>
    <scope>NUCLEOTIDE SEQUENCE [LARGE SCALE GENOMIC DNA]</scope>
    <source>
        <strain evidence="14 16">HO-9041</strain>
    </source>
</reference>
<name>A0A0U3GGC3_9MICC</name>
<dbReference type="InterPro" id="IPR015813">
    <property type="entry name" value="Pyrv/PenolPyrv_kinase-like_dom"/>
</dbReference>
<dbReference type="EMBL" id="BJZR01000029">
    <property type="protein sequence ID" value="GEO92029.1"/>
    <property type="molecule type" value="Genomic_DNA"/>
</dbReference>
<gene>
    <name evidence="14" type="ORF">AS188_00150</name>
    <name evidence="15" type="ORF">KFL01_13350</name>
</gene>
<dbReference type="SUPFAM" id="SSF51621">
    <property type="entry name" value="Phosphoenolpyruvate/pyruvate domain"/>
    <property type="match status" value="1"/>
</dbReference>
<dbReference type="EMBL" id="CP013254">
    <property type="protein sequence ID" value="ALU38419.1"/>
    <property type="molecule type" value="Genomic_DNA"/>
</dbReference>